<dbReference type="SMART" id="SM00220">
    <property type="entry name" value="S_TKc"/>
    <property type="match status" value="1"/>
</dbReference>
<dbReference type="AlphaFoldDB" id="A0A8S1M7V9"/>
<keyword evidence="3" id="KW-0418">Kinase</keyword>
<dbReference type="GO" id="GO:0010506">
    <property type="term" value="P:regulation of autophagy"/>
    <property type="evidence" value="ECO:0007669"/>
    <property type="project" value="InterPro"/>
</dbReference>
<dbReference type="Pfam" id="PF00069">
    <property type="entry name" value="Pkinase"/>
    <property type="match status" value="1"/>
</dbReference>
<dbReference type="GO" id="GO:0005829">
    <property type="term" value="C:cytosol"/>
    <property type="evidence" value="ECO:0007669"/>
    <property type="project" value="TreeGrafter"/>
</dbReference>
<evidence type="ECO:0000313" key="7">
    <source>
        <dbReference type="EMBL" id="CAD8073973.1"/>
    </source>
</evidence>
<dbReference type="GO" id="GO:0005524">
    <property type="term" value="F:ATP binding"/>
    <property type="evidence" value="ECO:0007669"/>
    <property type="project" value="UniProtKB-UniRule"/>
</dbReference>
<dbReference type="InterPro" id="IPR000719">
    <property type="entry name" value="Prot_kinase_dom"/>
</dbReference>
<dbReference type="GO" id="GO:0000045">
    <property type="term" value="P:autophagosome assembly"/>
    <property type="evidence" value="ECO:0007669"/>
    <property type="project" value="TreeGrafter"/>
</dbReference>
<evidence type="ECO:0000256" key="3">
    <source>
        <dbReference type="ARBA" id="ARBA00022777"/>
    </source>
</evidence>
<organism evidence="7 8">
    <name type="scientific">Paramecium primaurelia</name>
    <dbReference type="NCBI Taxonomy" id="5886"/>
    <lineage>
        <taxon>Eukaryota</taxon>
        <taxon>Sar</taxon>
        <taxon>Alveolata</taxon>
        <taxon>Ciliophora</taxon>
        <taxon>Intramacronucleata</taxon>
        <taxon>Oligohymenophorea</taxon>
        <taxon>Peniculida</taxon>
        <taxon>Parameciidae</taxon>
        <taxon>Paramecium</taxon>
    </lineage>
</organism>
<comment type="caution">
    <text evidence="7">The sequence shown here is derived from an EMBL/GenBank/DDBJ whole genome shotgun (WGS) entry which is preliminary data.</text>
</comment>
<dbReference type="PROSITE" id="PS00107">
    <property type="entry name" value="PROTEIN_KINASE_ATP"/>
    <property type="match status" value="1"/>
</dbReference>
<dbReference type="GO" id="GO:0000407">
    <property type="term" value="C:phagophore assembly site"/>
    <property type="evidence" value="ECO:0007669"/>
    <property type="project" value="TreeGrafter"/>
</dbReference>
<dbReference type="GO" id="GO:0016020">
    <property type="term" value="C:membrane"/>
    <property type="evidence" value="ECO:0007669"/>
    <property type="project" value="TreeGrafter"/>
</dbReference>
<name>A0A8S1M7V9_PARPR</name>
<dbReference type="PANTHER" id="PTHR24348:SF22">
    <property type="entry name" value="NON-SPECIFIC SERINE_THREONINE PROTEIN KINASE"/>
    <property type="match status" value="1"/>
</dbReference>
<evidence type="ECO:0000256" key="4">
    <source>
        <dbReference type="ARBA" id="ARBA00022840"/>
    </source>
</evidence>
<dbReference type="OMA" id="YFYNTGH"/>
<reference evidence="7" key="1">
    <citation type="submission" date="2021-01" db="EMBL/GenBank/DDBJ databases">
        <authorList>
            <consortium name="Genoscope - CEA"/>
            <person name="William W."/>
        </authorList>
    </citation>
    <scope>NUCLEOTIDE SEQUENCE</scope>
</reference>
<dbReference type="FunFam" id="3.30.200.20:FF:000042">
    <property type="entry name" value="Aurora kinase A"/>
    <property type="match status" value="1"/>
</dbReference>
<keyword evidence="1" id="KW-0808">Transferase</keyword>
<dbReference type="Proteomes" id="UP000688137">
    <property type="component" value="Unassembled WGS sequence"/>
</dbReference>
<dbReference type="EMBL" id="CAJJDM010000052">
    <property type="protein sequence ID" value="CAD8073973.1"/>
    <property type="molecule type" value="Genomic_DNA"/>
</dbReference>
<feature type="binding site" evidence="5">
    <location>
        <position position="45"/>
    </location>
    <ligand>
        <name>ATP</name>
        <dbReference type="ChEBI" id="CHEBI:30616"/>
    </ligand>
</feature>
<feature type="domain" description="Protein kinase" evidence="6">
    <location>
        <begin position="12"/>
        <end position="264"/>
    </location>
</feature>
<dbReference type="InterPro" id="IPR045269">
    <property type="entry name" value="Atg1-like"/>
</dbReference>
<dbReference type="PANTHER" id="PTHR24348">
    <property type="entry name" value="SERINE/THREONINE-PROTEIN KINASE UNC-51-RELATED"/>
    <property type="match status" value="1"/>
</dbReference>
<dbReference type="InterPro" id="IPR017441">
    <property type="entry name" value="Protein_kinase_ATP_BS"/>
</dbReference>
<evidence type="ECO:0000313" key="8">
    <source>
        <dbReference type="Proteomes" id="UP000688137"/>
    </source>
</evidence>
<proteinExistence type="predicted"/>
<accession>A0A8S1M7V9</accession>
<evidence type="ECO:0000256" key="1">
    <source>
        <dbReference type="ARBA" id="ARBA00022679"/>
    </source>
</evidence>
<dbReference type="GO" id="GO:0005776">
    <property type="term" value="C:autophagosome"/>
    <property type="evidence" value="ECO:0007669"/>
    <property type="project" value="TreeGrafter"/>
</dbReference>
<dbReference type="PROSITE" id="PS50011">
    <property type="entry name" value="PROTEIN_KINASE_DOM"/>
    <property type="match status" value="1"/>
</dbReference>
<sequence>MYLDKRIENYFYNTGHIIGKGSYGCVYRGVDQNTQTEVAIKIVKKAKFEGDSYSQKALVNEMIILKKLHSKNIVRLLDVCESQSNYYLIQELCQQGDLKKILKKQQLQEQEAIKILYDILSGYQILLKNGIVHRDIKPANILNSNGVFKIGDFGMATQLCQQKVLNSRVGTPLYMSPQVQQNSNYSSKCDIWSIGILYFECLYGATPWFHETSTKLLKKIYEEPLEFPIQPQVSDVSKSFIKSCLEIDEKDRIDWIDIYNHNLFRLNPFKKIDRNSQYIITRIRNIIKIRKFNINQLIQNISLPKKLKINDINLLLQSIDKQFTLEDAELVFDKLNHNNMDTIPFESILLWFSQNDIIQSSVQDNYIPFLTQQDQSRIDNLLVNLIIRIRLNSISIIEICNEYDVSQEQLISLNKFEQILLNIDTQISKADITLLYRKIKQDNQGIVKRESIQKMFYEESELHEPDDDFSVSPVHLPIQGPGLKLLSCNNIERLS</sequence>
<evidence type="ECO:0000256" key="2">
    <source>
        <dbReference type="ARBA" id="ARBA00022741"/>
    </source>
</evidence>
<evidence type="ECO:0000256" key="5">
    <source>
        <dbReference type="PROSITE-ProRule" id="PRU10141"/>
    </source>
</evidence>
<keyword evidence="8" id="KW-1185">Reference proteome</keyword>
<gene>
    <name evidence="7" type="ORF">PPRIM_AZ9-3.1.T0520015</name>
</gene>
<keyword evidence="4 5" id="KW-0067">ATP-binding</keyword>
<protein>
    <recommendedName>
        <fullName evidence="6">Protein kinase domain-containing protein</fullName>
    </recommendedName>
</protein>
<evidence type="ECO:0000259" key="6">
    <source>
        <dbReference type="PROSITE" id="PS50011"/>
    </source>
</evidence>
<dbReference type="GO" id="GO:0004674">
    <property type="term" value="F:protein serine/threonine kinase activity"/>
    <property type="evidence" value="ECO:0007669"/>
    <property type="project" value="InterPro"/>
</dbReference>
<keyword evidence="2 5" id="KW-0547">Nucleotide-binding</keyword>
<dbReference type="FunFam" id="1.10.510.10:FF:000771">
    <property type="entry name" value="Uncharacterized protein"/>
    <property type="match status" value="1"/>
</dbReference>